<feature type="signal peptide" evidence="1">
    <location>
        <begin position="1"/>
        <end position="21"/>
    </location>
</feature>
<evidence type="ECO:0000256" key="1">
    <source>
        <dbReference type="SAM" id="SignalP"/>
    </source>
</evidence>
<dbReference type="EMBL" id="BSOP01000039">
    <property type="protein sequence ID" value="GLR53473.1"/>
    <property type="molecule type" value="Genomic_DNA"/>
</dbReference>
<keyword evidence="1" id="KW-0732">Signal</keyword>
<proteinExistence type="predicted"/>
<comment type="caution">
    <text evidence="2">The sequence shown here is derived from an EMBL/GenBank/DDBJ whole genome shotgun (WGS) entry which is preliminary data.</text>
</comment>
<keyword evidence="3" id="KW-1185">Reference proteome</keyword>
<name>A0ABQ5ZKX0_9HYPH</name>
<protein>
    <submittedName>
        <fullName evidence="2">Uncharacterized protein</fullName>
    </submittedName>
</protein>
<organism evidence="2 3">
    <name type="scientific">Shinella yambaruensis</name>
    <dbReference type="NCBI Taxonomy" id="415996"/>
    <lineage>
        <taxon>Bacteria</taxon>
        <taxon>Pseudomonadati</taxon>
        <taxon>Pseudomonadota</taxon>
        <taxon>Alphaproteobacteria</taxon>
        <taxon>Hyphomicrobiales</taxon>
        <taxon>Rhizobiaceae</taxon>
        <taxon>Shinella</taxon>
    </lineage>
</organism>
<accession>A0ABQ5ZKX0</accession>
<dbReference type="Proteomes" id="UP001156702">
    <property type="component" value="Unassembled WGS sequence"/>
</dbReference>
<sequence>MIRIAMAAVLMVLPISEAAVAMPPTPTVAQLLDICLSSTVSEAAAKGSALGWGRMRDQETAAWRTSFLAYNGGSVDVIGWRRGENEGAGLLSFWIAKGANSHRACSYSLAGPSALLDALTEHLGTPDTLDKSGSGATAYWKEGAMEVSFSQFGSSTGVNIAHSD</sequence>
<evidence type="ECO:0000313" key="3">
    <source>
        <dbReference type="Proteomes" id="UP001156702"/>
    </source>
</evidence>
<evidence type="ECO:0000313" key="2">
    <source>
        <dbReference type="EMBL" id="GLR53473.1"/>
    </source>
</evidence>
<feature type="chain" id="PRO_5045709973" evidence="1">
    <location>
        <begin position="22"/>
        <end position="164"/>
    </location>
</feature>
<reference evidence="3" key="1">
    <citation type="journal article" date="2019" name="Int. J. Syst. Evol. Microbiol.">
        <title>The Global Catalogue of Microorganisms (GCM) 10K type strain sequencing project: providing services to taxonomists for standard genome sequencing and annotation.</title>
        <authorList>
            <consortium name="The Broad Institute Genomics Platform"/>
            <consortium name="The Broad Institute Genome Sequencing Center for Infectious Disease"/>
            <person name="Wu L."/>
            <person name="Ma J."/>
        </authorList>
    </citation>
    <scope>NUCLEOTIDE SEQUENCE [LARGE SCALE GENOMIC DNA]</scope>
    <source>
        <strain evidence="3">NBRC 102122</strain>
    </source>
</reference>
<gene>
    <name evidence="2" type="ORF">GCM10007923_46880</name>
</gene>